<proteinExistence type="predicted"/>
<name>A0ABN9H871_9NEOB</name>
<dbReference type="Proteomes" id="UP001162483">
    <property type="component" value="Unassembled WGS sequence"/>
</dbReference>
<evidence type="ECO:0000313" key="2">
    <source>
        <dbReference type="Proteomes" id="UP001162483"/>
    </source>
</evidence>
<keyword evidence="2" id="KW-1185">Reference proteome</keyword>
<feature type="non-terminal residue" evidence="1">
    <location>
        <position position="1"/>
    </location>
</feature>
<comment type="caution">
    <text evidence="1">The sequence shown here is derived from an EMBL/GenBank/DDBJ whole genome shotgun (WGS) entry which is preliminary data.</text>
</comment>
<accession>A0ABN9H871</accession>
<evidence type="ECO:0000313" key="1">
    <source>
        <dbReference type="EMBL" id="CAI9617344.1"/>
    </source>
</evidence>
<organism evidence="1 2">
    <name type="scientific">Staurois parvus</name>
    <dbReference type="NCBI Taxonomy" id="386267"/>
    <lineage>
        <taxon>Eukaryota</taxon>
        <taxon>Metazoa</taxon>
        <taxon>Chordata</taxon>
        <taxon>Craniata</taxon>
        <taxon>Vertebrata</taxon>
        <taxon>Euteleostomi</taxon>
        <taxon>Amphibia</taxon>
        <taxon>Batrachia</taxon>
        <taxon>Anura</taxon>
        <taxon>Neobatrachia</taxon>
        <taxon>Ranoidea</taxon>
        <taxon>Ranidae</taxon>
        <taxon>Staurois</taxon>
    </lineage>
</organism>
<protein>
    <submittedName>
        <fullName evidence="1">Uncharacterized protein</fullName>
    </submittedName>
</protein>
<sequence length="61" mass="6116">GGVAVSCDREATSVLTLRLGALSSPGCRTVCLQCRGGLTIRVLGHCPGALGSVGGSMKCPW</sequence>
<dbReference type="EMBL" id="CATNWA010020231">
    <property type="protein sequence ID" value="CAI9617344.1"/>
    <property type="molecule type" value="Genomic_DNA"/>
</dbReference>
<gene>
    <name evidence="1" type="ORF">SPARVUS_LOCUS15529642</name>
</gene>
<reference evidence="1" key="1">
    <citation type="submission" date="2023-05" db="EMBL/GenBank/DDBJ databases">
        <authorList>
            <person name="Stuckert A."/>
        </authorList>
    </citation>
    <scope>NUCLEOTIDE SEQUENCE</scope>
</reference>